<sequence>MARVTMRIDNRELRRISRRLDEVPERIKQGAHAAVEESGEAVRSATERTVGVHSGRLKRRVRMKLLGRMGLTADVGWFDSDTYYARFPELGTSSITANPVLTRAAEAERPVFPRRVQRHIEDAL</sequence>
<organism evidence="1 2">
    <name type="scientific">Actinomadura coerulea</name>
    <dbReference type="NCBI Taxonomy" id="46159"/>
    <lineage>
        <taxon>Bacteria</taxon>
        <taxon>Bacillati</taxon>
        <taxon>Actinomycetota</taxon>
        <taxon>Actinomycetes</taxon>
        <taxon>Streptosporangiales</taxon>
        <taxon>Thermomonosporaceae</taxon>
        <taxon>Actinomadura</taxon>
    </lineage>
</organism>
<dbReference type="Pfam" id="PF04883">
    <property type="entry name" value="HK97-gp10_like"/>
    <property type="match status" value="1"/>
</dbReference>
<proteinExistence type="predicted"/>
<protein>
    <submittedName>
        <fullName evidence="1">HK97 gp10 family phage protein</fullName>
    </submittedName>
</protein>
<evidence type="ECO:0000313" key="2">
    <source>
        <dbReference type="Proteomes" id="UP000546324"/>
    </source>
</evidence>
<accession>A0A7X0G799</accession>
<comment type="caution">
    <text evidence="1">The sequence shown here is derived from an EMBL/GenBank/DDBJ whole genome shotgun (WGS) entry which is preliminary data.</text>
</comment>
<dbReference type="EMBL" id="JACHMQ010000001">
    <property type="protein sequence ID" value="MBB6400514.1"/>
    <property type="molecule type" value="Genomic_DNA"/>
</dbReference>
<dbReference type="AlphaFoldDB" id="A0A7X0G799"/>
<dbReference type="InterPro" id="IPR010064">
    <property type="entry name" value="HK97-gp10_tail"/>
</dbReference>
<reference evidence="1 2" key="1">
    <citation type="submission" date="2020-08" db="EMBL/GenBank/DDBJ databases">
        <title>Sequencing the genomes of 1000 actinobacteria strains.</title>
        <authorList>
            <person name="Klenk H.-P."/>
        </authorList>
    </citation>
    <scope>NUCLEOTIDE SEQUENCE [LARGE SCALE GENOMIC DNA]</scope>
    <source>
        <strain evidence="1 2">DSM 43675</strain>
    </source>
</reference>
<keyword evidence="2" id="KW-1185">Reference proteome</keyword>
<dbReference type="Proteomes" id="UP000546324">
    <property type="component" value="Unassembled WGS sequence"/>
</dbReference>
<evidence type="ECO:0000313" key="1">
    <source>
        <dbReference type="EMBL" id="MBB6400514.1"/>
    </source>
</evidence>
<name>A0A7X0G799_9ACTN</name>
<dbReference type="RefSeq" id="WP_185033102.1">
    <property type="nucleotide sequence ID" value="NZ_JACHMQ010000001.1"/>
</dbReference>
<gene>
    <name evidence="1" type="ORF">BKA00_007428</name>
</gene>